<keyword evidence="2" id="KW-1185">Reference proteome</keyword>
<organism evidence="1 2">
    <name type="scientific">Rhodovibrio sodomensis</name>
    <dbReference type="NCBI Taxonomy" id="1088"/>
    <lineage>
        <taxon>Bacteria</taxon>
        <taxon>Pseudomonadati</taxon>
        <taxon>Pseudomonadota</taxon>
        <taxon>Alphaproteobacteria</taxon>
        <taxon>Rhodospirillales</taxon>
        <taxon>Rhodovibrionaceae</taxon>
        <taxon>Rhodovibrio</taxon>
    </lineage>
</organism>
<proteinExistence type="predicted"/>
<dbReference type="Proteomes" id="UP001296873">
    <property type="component" value="Unassembled WGS sequence"/>
</dbReference>
<reference evidence="1 2" key="1">
    <citation type="journal article" date="2020" name="Microorganisms">
        <title>Osmotic Adaptation and Compatible Solute Biosynthesis of Phototrophic Bacteria as Revealed from Genome Analyses.</title>
        <authorList>
            <person name="Imhoff J.F."/>
            <person name="Rahn T."/>
            <person name="Kunzel S."/>
            <person name="Keller A."/>
            <person name="Neulinger S.C."/>
        </authorList>
    </citation>
    <scope>NUCLEOTIDE SEQUENCE [LARGE SCALE GENOMIC DNA]</scope>
    <source>
        <strain evidence="1 2">DSM 9895</strain>
    </source>
</reference>
<evidence type="ECO:0000313" key="2">
    <source>
        <dbReference type="Proteomes" id="UP001296873"/>
    </source>
</evidence>
<accession>A0ABS1DIF3</accession>
<protein>
    <recommendedName>
        <fullName evidence="3">DUF2188 domain-containing protein</fullName>
    </recommendedName>
</protein>
<dbReference type="EMBL" id="NRRL01000051">
    <property type="protein sequence ID" value="MBK1669518.1"/>
    <property type="molecule type" value="Genomic_DNA"/>
</dbReference>
<sequence length="64" mass="6767">MFIVRAIAGDRVAYWDGARWTAEPDDAARYGDNDSAHEAAVAADQVVGALAGTPRGAHTEIVQL</sequence>
<dbReference type="RefSeq" id="WP_200341850.1">
    <property type="nucleotide sequence ID" value="NZ_NRRL01000051.1"/>
</dbReference>
<comment type="caution">
    <text evidence="1">The sequence shown here is derived from an EMBL/GenBank/DDBJ whole genome shotgun (WGS) entry which is preliminary data.</text>
</comment>
<evidence type="ECO:0008006" key="3">
    <source>
        <dbReference type="Google" id="ProtNLM"/>
    </source>
</evidence>
<name>A0ABS1DIF3_9PROT</name>
<evidence type="ECO:0000313" key="1">
    <source>
        <dbReference type="EMBL" id="MBK1669518.1"/>
    </source>
</evidence>
<gene>
    <name evidence="1" type="ORF">CKO28_15875</name>
</gene>